<evidence type="ECO:0000259" key="1">
    <source>
        <dbReference type="Pfam" id="PF13966"/>
    </source>
</evidence>
<organism evidence="2 3">
    <name type="scientific">Hibiscus sabdariffa</name>
    <name type="common">roselle</name>
    <dbReference type="NCBI Taxonomy" id="183260"/>
    <lineage>
        <taxon>Eukaryota</taxon>
        <taxon>Viridiplantae</taxon>
        <taxon>Streptophyta</taxon>
        <taxon>Embryophyta</taxon>
        <taxon>Tracheophyta</taxon>
        <taxon>Spermatophyta</taxon>
        <taxon>Magnoliopsida</taxon>
        <taxon>eudicotyledons</taxon>
        <taxon>Gunneridae</taxon>
        <taxon>Pentapetalae</taxon>
        <taxon>rosids</taxon>
        <taxon>malvids</taxon>
        <taxon>Malvales</taxon>
        <taxon>Malvaceae</taxon>
        <taxon>Malvoideae</taxon>
        <taxon>Hibiscus</taxon>
    </lineage>
</organism>
<dbReference type="Proteomes" id="UP001472677">
    <property type="component" value="Unassembled WGS sequence"/>
</dbReference>
<name>A0ABR2D4E5_9ROSI</name>
<dbReference type="Pfam" id="PF13966">
    <property type="entry name" value="zf-RVT"/>
    <property type="match status" value="1"/>
</dbReference>
<keyword evidence="3" id="KW-1185">Reference proteome</keyword>
<dbReference type="EMBL" id="JBBPBM010000036">
    <property type="protein sequence ID" value="KAK8529359.1"/>
    <property type="molecule type" value="Genomic_DNA"/>
</dbReference>
<evidence type="ECO:0000313" key="2">
    <source>
        <dbReference type="EMBL" id="KAK8529359.1"/>
    </source>
</evidence>
<feature type="domain" description="Reverse transcriptase zinc-binding" evidence="1">
    <location>
        <begin position="168"/>
        <end position="254"/>
    </location>
</feature>
<gene>
    <name evidence="2" type="ORF">V6N12_060142</name>
</gene>
<dbReference type="InterPro" id="IPR026960">
    <property type="entry name" value="RVT-Znf"/>
</dbReference>
<protein>
    <recommendedName>
        <fullName evidence="1">Reverse transcriptase zinc-binding domain-containing protein</fullName>
    </recommendedName>
</protein>
<reference evidence="2 3" key="1">
    <citation type="journal article" date="2024" name="G3 (Bethesda)">
        <title>Genome assembly of Hibiscus sabdariffa L. provides insights into metabolisms of medicinal natural products.</title>
        <authorList>
            <person name="Kim T."/>
        </authorList>
    </citation>
    <scope>NUCLEOTIDE SEQUENCE [LARGE SCALE GENOMIC DNA]</scope>
    <source>
        <strain evidence="2">TK-2024</strain>
        <tissue evidence="2">Old leaves</tissue>
    </source>
</reference>
<comment type="caution">
    <text evidence="2">The sequence shown here is derived from an EMBL/GenBank/DDBJ whole genome shotgun (WGS) entry which is preliminary data.</text>
</comment>
<sequence>MERLGHIIHNAVDNDLWCPFRIFRNGSPFSHLFFADHLILYAKADMNQANIIESILTVFGKFSAGALSNSWSDFLLAWSIGNGNSINVFSDIWIPMLGPPRQHLLDPSMASVNLSISDLVSAEGNWDLTVLQTLFTDSAIEHIIGIKCPDPLDGNDRCMWRWTPNHNFVLKSAYMNLVDSIWLPKQAIWKVIWRLNVPQRIRLFLWIAYQQKLMTNAVRHRRNLTVIPHCLNCSNQPETVLHALRDCADSRHCWMQITPSPILHSFSMNARNWISCNISASFLHPFFKLPWNLIFASFTWQLWKWRNDVVFSNDSQSDAALINRNIALAKHFNGSISPPAPLSLPLHTNASTWPPPSSGWHCLNVDGGIALGPRNGRIGGLVRNDKGD</sequence>
<evidence type="ECO:0000313" key="3">
    <source>
        <dbReference type="Proteomes" id="UP001472677"/>
    </source>
</evidence>
<proteinExistence type="predicted"/>
<accession>A0ABR2D4E5</accession>